<feature type="domain" description="Sugar-binding" evidence="5">
    <location>
        <begin position="58"/>
        <end position="313"/>
    </location>
</feature>
<evidence type="ECO:0000256" key="1">
    <source>
        <dbReference type="ARBA" id="ARBA00010466"/>
    </source>
</evidence>
<dbReference type="Gene3D" id="1.10.10.60">
    <property type="entry name" value="Homeodomain-like"/>
    <property type="match status" value="1"/>
</dbReference>
<evidence type="ECO:0000256" key="2">
    <source>
        <dbReference type="ARBA" id="ARBA00023015"/>
    </source>
</evidence>
<evidence type="ECO:0000256" key="4">
    <source>
        <dbReference type="ARBA" id="ARBA00023163"/>
    </source>
</evidence>
<dbReference type="SUPFAM" id="SSF100950">
    <property type="entry name" value="NagB/RpiA/CoA transferase-like"/>
    <property type="match status" value="1"/>
</dbReference>
<organism evidence="6 7">
    <name type="scientific">Halobacillus naozhouensis</name>
    <dbReference type="NCBI Taxonomy" id="554880"/>
    <lineage>
        <taxon>Bacteria</taxon>
        <taxon>Bacillati</taxon>
        <taxon>Bacillota</taxon>
        <taxon>Bacilli</taxon>
        <taxon>Bacillales</taxon>
        <taxon>Bacillaceae</taxon>
        <taxon>Halobacillus</taxon>
    </lineage>
</organism>
<dbReference type="InterPro" id="IPR007324">
    <property type="entry name" value="Sugar-bd_dom_put"/>
</dbReference>
<keyword evidence="3" id="KW-0238">DNA-binding</keyword>
<dbReference type="Pfam" id="PF13412">
    <property type="entry name" value="HTH_24"/>
    <property type="match status" value="1"/>
</dbReference>
<dbReference type="RefSeq" id="WP_283077600.1">
    <property type="nucleotide sequence ID" value="NZ_CP121671.1"/>
</dbReference>
<evidence type="ECO:0000256" key="3">
    <source>
        <dbReference type="ARBA" id="ARBA00023125"/>
    </source>
</evidence>
<keyword evidence="2" id="KW-0805">Transcription regulation</keyword>
<evidence type="ECO:0000313" key="6">
    <source>
        <dbReference type="EMBL" id="WFT75634.1"/>
    </source>
</evidence>
<dbReference type="PANTHER" id="PTHR34294">
    <property type="entry name" value="TRANSCRIPTIONAL REGULATOR-RELATED"/>
    <property type="match status" value="1"/>
</dbReference>
<sequence>MDWNEERRLIKVAKMYYKDQLTQSEIAKSLGIYRTTITRLLQKAREEGIVQVNIKGEYSEQVDLEDQLLKRFNIKEAVVIPSSPEQTERERKTDLGKAAVNFLNTTIRDGDTVGFAWGSTLGSMVDALERYKKREADFVPLVGGPGKMPVDHHVNTIVYNQAKAFGGQAHFIDSAAIVPSTQSKNEIFESAYFQDVLELWNKLTVAVVGIGTQLSSSNMIFSGFLGEEDYKSLESQGAIGDICSRFYDVKGKPVDGNVGDRTVAIELDRLKEIDYSIGVAESVEKTASIVGALRGNYITHLLTNDQTARSILEFVDDEEGGGLT</sequence>
<protein>
    <submittedName>
        <fullName evidence="6">Sugar-binding transcriptional regulator</fullName>
    </submittedName>
</protein>
<comment type="similarity">
    <text evidence="1">Belongs to the SorC transcriptional regulatory family.</text>
</comment>
<dbReference type="Pfam" id="PF04198">
    <property type="entry name" value="Sugar-bind"/>
    <property type="match status" value="1"/>
</dbReference>
<dbReference type="Gene3D" id="3.40.50.1360">
    <property type="match status" value="1"/>
</dbReference>
<gene>
    <name evidence="6" type="ORF">P9989_04385</name>
</gene>
<dbReference type="EMBL" id="CP121671">
    <property type="protein sequence ID" value="WFT75634.1"/>
    <property type="molecule type" value="Genomic_DNA"/>
</dbReference>
<evidence type="ECO:0000259" key="5">
    <source>
        <dbReference type="Pfam" id="PF04198"/>
    </source>
</evidence>
<dbReference type="Proteomes" id="UP001221597">
    <property type="component" value="Chromosome"/>
</dbReference>
<accession>A0ABY8J258</accession>
<evidence type="ECO:0000313" key="7">
    <source>
        <dbReference type="Proteomes" id="UP001221597"/>
    </source>
</evidence>
<dbReference type="PANTHER" id="PTHR34294:SF1">
    <property type="entry name" value="TRANSCRIPTIONAL REGULATOR LSRR"/>
    <property type="match status" value="1"/>
</dbReference>
<dbReference type="InterPro" id="IPR037171">
    <property type="entry name" value="NagB/RpiA_transferase-like"/>
</dbReference>
<keyword evidence="4" id="KW-0804">Transcription</keyword>
<proteinExistence type="inferred from homology"/>
<dbReference type="InterPro" id="IPR051054">
    <property type="entry name" value="SorC_transcr_regulators"/>
</dbReference>
<name>A0ABY8J258_9BACI</name>
<reference evidence="6 7" key="1">
    <citation type="submission" date="2023-04" db="EMBL/GenBank/DDBJ databases">
        <title>Genome sequence of Halobacillus naozhouensis KACC 21980.</title>
        <authorList>
            <person name="Kim S."/>
            <person name="Heo J."/>
            <person name="Kwon S.-W."/>
        </authorList>
    </citation>
    <scope>NUCLEOTIDE SEQUENCE [LARGE SCALE GENOMIC DNA]</scope>
    <source>
        <strain evidence="6 7">KCTC 13234</strain>
    </source>
</reference>
<keyword evidence="7" id="KW-1185">Reference proteome</keyword>